<feature type="region of interest" description="Disordered" evidence="2">
    <location>
        <begin position="87"/>
        <end position="107"/>
    </location>
</feature>
<dbReference type="InterPro" id="IPR006121">
    <property type="entry name" value="HMA_dom"/>
</dbReference>
<keyword evidence="3" id="KW-0732">Signal</keyword>
<evidence type="ECO:0000256" key="3">
    <source>
        <dbReference type="SAM" id="SignalP"/>
    </source>
</evidence>
<evidence type="ECO:0000256" key="1">
    <source>
        <dbReference type="ARBA" id="ARBA00004170"/>
    </source>
</evidence>
<feature type="signal peptide" evidence="3">
    <location>
        <begin position="1"/>
        <end position="18"/>
    </location>
</feature>
<name>A0AA88V166_9ASTE</name>
<organism evidence="5 6">
    <name type="scientific">Escallonia herrerae</name>
    <dbReference type="NCBI Taxonomy" id="1293975"/>
    <lineage>
        <taxon>Eukaryota</taxon>
        <taxon>Viridiplantae</taxon>
        <taxon>Streptophyta</taxon>
        <taxon>Embryophyta</taxon>
        <taxon>Tracheophyta</taxon>
        <taxon>Spermatophyta</taxon>
        <taxon>Magnoliopsida</taxon>
        <taxon>eudicotyledons</taxon>
        <taxon>Gunneridae</taxon>
        <taxon>Pentapetalae</taxon>
        <taxon>asterids</taxon>
        <taxon>campanulids</taxon>
        <taxon>Escalloniales</taxon>
        <taxon>Escalloniaceae</taxon>
        <taxon>Escallonia</taxon>
    </lineage>
</organism>
<dbReference type="CDD" id="cd00371">
    <property type="entry name" value="HMA"/>
    <property type="match status" value="1"/>
</dbReference>
<keyword evidence="6" id="KW-1185">Reference proteome</keyword>
<comment type="caution">
    <text evidence="5">The sequence shown here is derived from an EMBL/GenBank/DDBJ whole genome shotgun (WGS) entry which is preliminary data.</text>
</comment>
<reference evidence="5" key="1">
    <citation type="submission" date="2022-12" db="EMBL/GenBank/DDBJ databases">
        <title>Draft genome assemblies for two species of Escallonia (Escalloniales).</title>
        <authorList>
            <person name="Chanderbali A."/>
            <person name="Dervinis C."/>
            <person name="Anghel I."/>
            <person name="Soltis D."/>
            <person name="Soltis P."/>
            <person name="Zapata F."/>
        </authorList>
    </citation>
    <scope>NUCLEOTIDE SEQUENCE</scope>
    <source>
        <strain evidence="5">UCBG64.0493</strain>
        <tissue evidence="5">Leaf</tissue>
    </source>
</reference>
<dbReference type="GO" id="GO:0046872">
    <property type="term" value="F:metal ion binding"/>
    <property type="evidence" value="ECO:0007669"/>
    <property type="project" value="InterPro"/>
</dbReference>
<dbReference type="SUPFAM" id="SSF55008">
    <property type="entry name" value="HMA, heavy metal-associated domain"/>
    <property type="match status" value="1"/>
</dbReference>
<dbReference type="GO" id="GO:0009626">
    <property type="term" value="P:plant-type hypersensitive response"/>
    <property type="evidence" value="ECO:0007669"/>
    <property type="project" value="UniProtKB-KW"/>
</dbReference>
<dbReference type="Proteomes" id="UP001188597">
    <property type="component" value="Unassembled WGS sequence"/>
</dbReference>
<evidence type="ECO:0000313" key="6">
    <source>
        <dbReference type="Proteomes" id="UP001188597"/>
    </source>
</evidence>
<dbReference type="AlphaFoldDB" id="A0AA88V166"/>
<comment type="subcellular location">
    <subcellularLocation>
        <location evidence="1">Membrane</location>
        <topology evidence="1">Peripheral membrane protein</topology>
    </subcellularLocation>
</comment>
<feature type="non-terminal residue" evidence="5">
    <location>
        <position position="107"/>
    </location>
</feature>
<evidence type="ECO:0000259" key="4">
    <source>
        <dbReference type="Pfam" id="PF00403"/>
    </source>
</evidence>
<dbReference type="InterPro" id="IPR036163">
    <property type="entry name" value="HMA_dom_sf"/>
</dbReference>
<accession>A0AA88V166</accession>
<feature type="domain" description="HMA" evidence="4">
    <location>
        <begin position="18"/>
        <end position="63"/>
    </location>
</feature>
<evidence type="ECO:0000256" key="2">
    <source>
        <dbReference type="SAM" id="MobiDB-lite"/>
    </source>
</evidence>
<dbReference type="Gene3D" id="3.30.70.100">
    <property type="match status" value="1"/>
</dbReference>
<dbReference type="GO" id="GO:0016020">
    <property type="term" value="C:membrane"/>
    <property type="evidence" value="ECO:0007669"/>
    <property type="project" value="UniProtKB-SubCell"/>
</dbReference>
<dbReference type="EMBL" id="JAVXUP010003388">
    <property type="protein sequence ID" value="KAK2999118.1"/>
    <property type="molecule type" value="Genomic_DNA"/>
</dbReference>
<feature type="chain" id="PRO_5041698979" description="HMA domain-containing protein" evidence="3">
    <location>
        <begin position="19"/>
        <end position="107"/>
    </location>
</feature>
<sequence>MFLLINYSTVALTSFALAVNIQCNTCEKDIKTWPEKIPGVDSVALDADQGKMTISDNVDPQSVIQTSESIRQNQNFLREKILPTNKANDMQMVTKKKPPAGKIDQNM</sequence>
<proteinExistence type="predicted"/>
<dbReference type="Pfam" id="PF00403">
    <property type="entry name" value="HMA"/>
    <property type="match status" value="1"/>
</dbReference>
<protein>
    <recommendedName>
        <fullName evidence="4">HMA domain-containing protein</fullName>
    </recommendedName>
</protein>
<gene>
    <name evidence="5" type="ORF">RJ639_023464</name>
</gene>
<evidence type="ECO:0000313" key="5">
    <source>
        <dbReference type="EMBL" id="KAK2999118.1"/>
    </source>
</evidence>